<organism evidence="2 3">
    <name type="scientific">Mycolicibacterium hippocampi</name>
    <dbReference type="NCBI Taxonomy" id="659824"/>
    <lineage>
        <taxon>Bacteria</taxon>
        <taxon>Bacillati</taxon>
        <taxon>Actinomycetota</taxon>
        <taxon>Actinomycetes</taxon>
        <taxon>Mycobacteriales</taxon>
        <taxon>Mycobacteriaceae</taxon>
        <taxon>Mycolicibacterium</taxon>
    </lineage>
</organism>
<proteinExistence type="predicted"/>
<dbReference type="AlphaFoldDB" id="A0A850PHB3"/>
<dbReference type="Pfam" id="PF17032">
    <property type="entry name" value="Zn_ribbon_15"/>
    <property type="match status" value="1"/>
</dbReference>
<keyword evidence="3" id="KW-1185">Reference proteome</keyword>
<protein>
    <recommendedName>
        <fullName evidence="1">Zinc-ribbon 15 domain-containing protein</fullName>
    </recommendedName>
</protein>
<comment type="caution">
    <text evidence="2">The sequence shown here is derived from an EMBL/GenBank/DDBJ whole genome shotgun (WGS) entry which is preliminary data.</text>
</comment>
<evidence type="ECO:0000259" key="1">
    <source>
        <dbReference type="Pfam" id="PF17032"/>
    </source>
</evidence>
<dbReference type="EMBL" id="JABFYL010000018">
    <property type="protein sequence ID" value="NVN49728.1"/>
    <property type="molecule type" value="Genomic_DNA"/>
</dbReference>
<accession>A0A850PHB3</accession>
<evidence type="ECO:0000313" key="3">
    <source>
        <dbReference type="Proteomes" id="UP000570517"/>
    </source>
</evidence>
<gene>
    <name evidence="2" type="ORF">HLY00_27</name>
</gene>
<dbReference type="Proteomes" id="UP000570517">
    <property type="component" value="Unassembled WGS sequence"/>
</dbReference>
<sequence>MLFFLFGYGTKQKHLGAGEVRTCPRCHNTTQWARVREFKQFTLFFIPVARWKRRQFEVCGICGTAVAG</sequence>
<name>A0A850PHB3_9MYCO</name>
<feature type="domain" description="Zinc-ribbon 15" evidence="1">
    <location>
        <begin position="22"/>
        <end position="66"/>
    </location>
</feature>
<reference evidence="2 3" key="1">
    <citation type="submission" date="2020-05" db="EMBL/GenBank/DDBJ databases">
        <title>Draft genome sequence of Mycobacterium hippocampi DL, isolated from European seabass, Dicentrarchus labrax, reared in fish farms.</title>
        <authorList>
            <person name="Stathopoulou P."/>
            <person name="Asimakis E."/>
            <person name="Tzokas K."/>
            <person name="Batargias C."/>
            <person name="Tsiamis G."/>
        </authorList>
    </citation>
    <scope>NUCLEOTIDE SEQUENCE [LARGE SCALE GENOMIC DNA]</scope>
    <source>
        <strain evidence="2 3">DL</strain>
    </source>
</reference>
<dbReference type="InterPro" id="IPR031493">
    <property type="entry name" value="Zinc_ribbon_15"/>
</dbReference>
<dbReference type="RefSeq" id="WP_178358102.1">
    <property type="nucleotide sequence ID" value="NZ_JABFYL010000018.1"/>
</dbReference>
<evidence type="ECO:0000313" key="2">
    <source>
        <dbReference type="EMBL" id="NVN49728.1"/>
    </source>
</evidence>